<keyword evidence="7" id="KW-1185">Reference proteome</keyword>
<dbReference type="PROSITE" id="PS00622">
    <property type="entry name" value="HTH_LUXR_1"/>
    <property type="match status" value="1"/>
</dbReference>
<dbReference type="SUPFAM" id="SSF88946">
    <property type="entry name" value="Sigma2 domain of RNA polymerase sigma factors"/>
    <property type="match status" value="1"/>
</dbReference>
<evidence type="ECO:0000256" key="2">
    <source>
        <dbReference type="ARBA" id="ARBA00023015"/>
    </source>
</evidence>
<protein>
    <submittedName>
        <fullName evidence="6">Sigma-70 family RNA polymerase sigma factor</fullName>
    </submittedName>
</protein>
<accession>A0A5Q0Q8P7</accession>
<dbReference type="EMBL" id="CP045652">
    <property type="protein sequence ID" value="QGA26335.1"/>
    <property type="molecule type" value="Genomic_DNA"/>
</dbReference>
<keyword evidence="2" id="KW-0805">Transcription regulation</keyword>
<dbReference type="PRINTS" id="PR00038">
    <property type="entry name" value="HTHLUXR"/>
</dbReference>
<dbReference type="InterPro" id="IPR039425">
    <property type="entry name" value="RNA_pol_sigma-70-like"/>
</dbReference>
<comment type="similarity">
    <text evidence="1">Belongs to the sigma-70 factor family. ECF subfamily.</text>
</comment>
<dbReference type="PANTHER" id="PTHR43133">
    <property type="entry name" value="RNA POLYMERASE ECF-TYPE SIGMA FACTO"/>
    <property type="match status" value="1"/>
</dbReference>
<dbReference type="SUPFAM" id="SSF88659">
    <property type="entry name" value="Sigma3 and sigma4 domains of RNA polymerase sigma factors"/>
    <property type="match status" value="1"/>
</dbReference>
<evidence type="ECO:0000313" key="7">
    <source>
        <dbReference type="Proteomes" id="UP000326921"/>
    </source>
</evidence>
<dbReference type="InterPro" id="IPR007627">
    <property type="entry name" value="RNA_pol_sigma70_r2"/>
</dbReference>
<dbReference type="RefSeq" id="WP_153511086.1">
    <property type="nucleotide sequence ID" value="NZ_CP045652.1"/>
</dbReference>
<dbReference type="InterPro" id="IPR013325">
    <property type="entry name" value="RNA_pol_sigma_r2"/>
</dbReference>
<dbReference type="CDD" id="cd06171">
    <property type="entry name" value="Sigma70_r4"/>
    <property type="match status" value="1"/>
</dbReference>
<organism evidence="6 7">
    <name type="scientific">Sphingobacterium zhuxiongii</name>
    <dbReference type="NCBI Taxonomy" id="2662364"/>
    <lineage>
        <taxon>Bacteria</taxon>
        <taxon>Pseudomonadati</taxon>
        <taxon>Bacteroidota</taxon>
        <taxon>Sphingobacteriia</taxon>
        <taxon>Sphingobacteriales</taxon>
        <taxon>Sphingobacteriaceae</taxon>
        <taxon>Sphingobacterium</taxon>
    </lineage>
</organism>
<evidence type="ECO:0000256" key="1">
    <source>
        <dbReference type="ARBA" id="ARBA00010641"/>
    </source>
</evidence>
<dbReference type="InterPro" id="IPR013324">
    <property type="entry name" value="RNA_pol_sigma_r3/r4-like"/>
</dbReference>
<dbReference type="GO" id="GO:0003677">
    <property type="term" value="F:DNA binding"/>
    <property type="evidence" value="ECO:0007669"/>
    <property type="project" value="InterPro"/>
</dbReference>
<name>A0A5Q0Q8P7_9SPHI</name>
<gene>
    <name evidence="6" type="ORF">GFH32_08340</name>
</gene>
<evidence type="ECO:0000259" key="5">
    <source>
        <dbReference type="PROSITE" id="PS00622"/>
    </source>
</evidence>
<dbReference type="Proteomes" id="UP000326921">
    <property type="component" value="Chromosome"/>
</dbReference>
<dbReference type="InterPro" id="IPR036388">
    <property type="entry name" value="WH-like_DNA-bd_sf"/>
</dbReference>
<keyword evidence="4" id="KW-0804">Transcription</keyword>
<dbReference type="AlphaFoldDB" id="A0A5Q0Q8P7"/>
<dbReference type="GO" id="GO:0016987">
    <property type="term" value="F:sigma factor activity"/>
    <property type="evidence" value="ECO:0007669"/>
    <property type="project" value="UniProtKB-KW"/>
</dbReference>
<dbReference type="InterPro" id="IPR000792">
    <property type="entry name" value="Tscrpt_reg_LuxR_C"/>
</dbReference>
<dbReference type="Pfam" id="PF04542">
    <property type="entry name" value="Sigma70_r2"/>
    <property type="match status" value="1"/>
</dbReference>
<evidence type="ECO:0000256" key="4">
    <source>
        <dbReference type="ARBA" id="ARBA00023163"/>
    </source>
</evidence>
<dbReference type="Gene3D" id="1.10.10.10">
    <property type="entry name" value="Winged helix-like DNA-binding domain superfamily/Winged helix DNA-binding domain"/>
    <property type="match status" value="1"/>
</dbReference>
<dbReference type="KEGG" id="sphe:GFH32_08340"/>
<sequence length="170" mass="20539">MSGLNEHDFEEIFDQYFDLIYAGFFRRCKSHETSQDLTQITFIKLWTYRETVDPEIPIRIQLLRKAKLVFIDWLRQEAYVRERKKELKIEELTQLNELNFELRDQLEKALEQLPEVGKRVFKLAYIDGYKTKDIAAELNISVRTVENHLYRSVKKLRKILCLIIIYQHIQ</sequence>
<dbReference type="Pfam" id="PF08281">
    <property type="entry name" value="Sigma70_r4_2"/>
    <property type="match status" value="1"/>
</dbReference>
<dbReference type="GO" id="GO:0006352">
    <property type="term" value="P:DNA-templated transcription initiation"/>
    <property type="evidence" value="ECO:0007669"/>
    <property type="project" value="InterPro"/>
</dbReference>
<proteinExistence type="inferred from homology"/>
<keyword evidence="3" id="KW-0731">Sigma factor</keyword>
<reference evidence="6 7" key="1">
    <citation type="submission" date="2019-10" db="EMBL/GenBank/DDBJ databases">
        <authorList>
            <person name="Dong K."/>
        </authorList>
    </citation>
    <scope>NUCLEOTIDE SEQUENCE [LARGE SCALE GENOMIC DNA]</scope>
    <source>
        <strain evidence="7">dk4302</strain>
    </source>
</reference>
<dbReference type="Gene3D" id="1.10.1740.10">
    <property type="match status" value="1"/>
</dbReference>
<dbReference type="InterPro" id="IPR013249">
    <property type="entry name" value="RNA_pol_sigma70_r4_t2"/>
</dbReference>
<feature type="domain" description="HTH luxR-type" evidence="5">
    <location>
        <begin position="128"/>
        <end position="155"/>
    </location>
</feature>
<dbReference type="NCBIfam" id="TIGR02937">
    <property type="entry name" value="sigma70-ECF"/>
    <property type="match status" value="1"/>
</dbReference>
<evidence type="ECO:0000256" key="3">
    <source>
        <dbReference type="ARBA" id="ARBA00023082"/>
    </source>
</evidence>
<dbReference type="PANTHER" id="PTHR43133:SF46">
    <property type="entry name" value="RNA POLYMERASE SIGMA-70 FACTOR ECF SUBFAMILY"/>
    <property type="match status" value="1"/>
</dbReference>
<dbReference type="InterPro" id="IPR014284">
    <property type="entry name" value="RNA_pol_sigma-70_dom"/>
</dbReference>
<evidence type="ECO:0000313" key="6">
    <source>
        <dbReference type="EMBL" id="QGA26335.1"/>
    </source>
</evidence>